<feature type="non-terminal residue" evidence="2">
    <location>
        <position position="186"/>
    </location>
</feature>
<dbReference type="InterPro" id="IPR040848">
    <property type="entry name" value="AAA_lid_7"/>
</dbReference>
<evidence type="ECO:0000313" key="3">
    <source>
        <dbReference type="Proteomes" id="UP000644282"/>
    </source>
</evidence>
<proteinExistence type="predicted"/>
<gene>
    <name evidence="2" type="ORF">IQB77_20760</name>
</gene>
<organism evidence="2 3">
    <name type="scientific">Leptospira interrogans serovar Pomona</name>
    <dbReference type="NCBI Taxonomy" id="44276"/>
    <lineage>
        <taxon>Bacteria</taxon>
        <taxon>Pseudomonadati</taxon>
        <taxon>Spirochaetota</taxon>
        <taxon>Spirochaetia</taxon>
        <taxon>Leptospirales</taxon>
        <taxon>Leptospiraceae</taxon>
        <taxon>Leptospira</taxon>
    </lineage>
</organism>
<protein>
    <submittedName>
        <fullName evidence="2">AAA family ATPase</fullName>
    </submittedName>
</protein>
<name>A0AA40WF67_LEPIR</name>
<dbReference type="Proteomes" id="UP000644282">
    <property type="component" value="Unassembled WGS sequence"/>
</dbReference>
<comment type="caution">
    <text evidence="2">The sequence shown here is derived from an EMBL/GenBank/DDBJ whole genome shotgun (WGS) entry which is preliminary data.</text>
</comment>
<feature type="non-terminal residue" evidence="2">
    <location>
        <position position="1"/>
    </location>
</feature>
<dbReference type="EMBL" id="JADDXF010000348">
    <property type="protein sequence ID" value="MBE8432163.1"/>
    <property type="molecule type" value="Genomic_DNA"/>
</dbReference>
<feature type="domain" description="Midasin AAA lid" evidence="1">
    <location>
        <begin position="2"/>
        <end position="95"/>
    </location>
</feature>
<sequence length="186" mass="21809">FILKKLYPALSESLLQSCIRISLETETRVVTGKLGKGDLEKYHFNIRNLKKLCNRFLGLKADTSELQFREFWNFYVEPFRKKEDRDFQIELLLSESGLKVVPELPEPSFQVHKGFLYCNDKEIPIRDEDKAKRLLSEVPLPLKLREFSERVFTAIQFQENVLIEYSEEQDPQILLPLFAEISGLPL</sequence>
<evidence type="ECO:0000259" key="1">
    <source>
        <dbReference type="Pfam" id="PF17867"/>
    </source>
</evidence>
<dbReference type="Pfam" id="PF17867">
    <property type="entry name" value="AAA_lid_7"/>
    <property type="match status" value="1"/>
</dbReference>
<accession>A0AA40WF67</accession>
<dbReference type="AlphaFoldDB" id="A0AA40WF67"/>
<evidence type="ECO:0000313" key="2">
    <source>
        <dbReference type="EMBL" id="MBE8432163.1"/>
    </source>
</evidence>
<reference evidence="2" key="1">
    <citation type="submission" date="2020-10" db="EMBL/GenBank/DDBJ databases">
        <title>New Zealand Leptospira genomics.</title>
        <authorList>
            <person name="Wilkinson D.A."/>
            <person name="Nisa S."/>
            <person name="Moinet M."/>
            <person name="Benschop J."/>
        </authorList>
    </citation>
    <scope>NUCLEOTIDE SEQUENCE</scope>
    <source>
        <strain evidence="2">ESR8</strain>
    </source>
</reference>